<dbReference type="AlphaFoldDB" id="A0A2K3NLT6"/>
<gene>
    <name evidence="1" type="ORF">L195_g000405</name>
</gene>
<comment type="caution">
    <text evidence="1">The sequence shown here is derived from an EMBL/GenBank/DDBJ whole genome shotgun (WGS) entry which is preliminary data.</text>
</comment>
<protein>
    <submittedName>
        <fullName evidence="1">Uncharacterized protein</fullName>
    </submittedName>
</protein>
<organism evidence="1 2">
    <name type="scientific">Trifolium pratense</name>
    <name type="common">Red clover</name>
    <dbReference type="NCBI Taxonomy" id="57577"/>
    <lineage>
        <taxon>Eukaryota</taxon>
        <taxon>Viridiplantae</taxon>
        <taxon>Streptophyta</taxon>
        <taxon>Embryophyta</taxon>
        <taxon>Tracheophyta</taxon>
        <taxon>Spermatophyta</taxon>
        <taxon>Magnoliopsida</taxon>
        <taxon>eudicotyledons</taxon>
        <taxon>Gunneridae</taxon>
        <taxon>Pentapetalae</taxon>
        <taxon>rosids</taxon>
        <taxon>fabids</taxon>
        <taxon>Fabales</taxon>
        <taxon>Fabaceae</taxon>
        <taxon>Papilionoideae</taxon>
        <taxon>50 kb inversion clade</taxon>
        <taxon>NPAAA clade</taxon>
        <taxon>Hologalegina</taxon>
        <taxon>IRL clade</taxon>
        <taxon>Trifolieae</taxon>
        <taxon>Trifolium</taxon>
    </lineage>
</organism>
<proteinExistence type="predicted"/>
<feature type="non-terminal residue" evidence="1">
    <location>
        <position position="1"/>
    </location>
</feature>
<dbReference type="EMBL" id="ASHM01000138">
    <property type="protein sequence ID" value="PNY03994.1"/>
    <property type="molecule type" value="Genomic_DNA"/>
</dbReference>
<dbReference type="Proteomes" id="UP000236291">
    <property type="component" value="Unassembled WGS sequence"/>
</dbReference>
<reference evidence="1 2" key="2">
    <citation type="journal article" date="2017" name="Front. Plant Sci.">
        <title>Gene Classification and Mining of Molecular Markers Useful in Red Clover (Trifolium pratense) Breeding.</title>
        <authorList>
            <person name="Istvanek J."/>
            <person name="Dluhosova J."/>
            <person name="Dluhos P."/>
            <person name="Patkova L."/>
            <person name="Nedelnik J."/>
            <person name="Repkova J."/>
        </authorList>
    </citation>
    <scope>NUCLEOTIDE SEQUENCE [LARGE SCALE GENOMIC DNA]</scope>
    <source>
        <strain evidence="2">cv. Tatra</strain>
        <tissue evidence="1">Young leaves</tissue>
    </source>
</reference>
<evidence type="ECO:0000313" key="2">
    <source>
        <dbReference type="Proteomes" id="UP000236291"/>
    </source>
</evidence>
<sequence>DGLQAETYLSRILMSRSHLIRDRELEFNCIFMGRVDVFFGSLETEEYPSKNGIRSRLLLGGMFLYPLRFASTFVRGSRYQPPPPLVHVRACSPVVLKV</sequence>
<evidence type="ECO:0000313" key="1">
    <source>
        <dbReference type="EMBL" id="PNY03994.1"/>
    </source>
</evidence>
<reference evidence="1 2" key="1">
    <citation type="journal article" date="2014" name="Am. J. Bot.">
        <title>Genome assembly and annotation for red clover (Trifolium pratense; Fabaceae).</title>
        <authorList>
            <person name="Istvanek J."/>
            <person name="Jaros M."/>
            <person name="Krenek A."/>
            <person name="Repkova J."/>
        </authorList>
    </citation>
    <scope>NUCLEOTIDE SEQUENCE [LARGE SCALE GENOMIC DNA]</scope>
    <source>
        <strain evidence="2">cv. Tatra</strain>
        <tissue evidence="1">Young leaves</tissue>
    </source>
</reference>
<name>A0A2K3NLT6_TRIPR</name>
<accession>A0A2K3NLT6</accession>